<dbReference type="GO" id="GO:0016020">
    <property type="term" value="C:membrane"/>
    <property type="evidence" value="ECO:0007669"/>
    <property type="project" value="UniProtKB-SubCell"/>
</dbReference>
<dbReference type="Gene3D" id="1.20.1250.20">
    <property type="entry name" value="MFS general substrate transporter like domains"/>
    <property type="match status" value="1"/>
</dbReference>
<feature type="transmembrane region" description="Helical" evidence="6">
    <location>
        <begin position="285"/>
        <end position="307"/>
    </location>
</feature>
<evidence type="ECO:0000313" key="9">
    <source>
        <dbReference type="EMBL" id="KAJ5455682.1"/>
    </source>
</evidence>
<dbReference type="InterPro" id="IPR011701">
    <property type="entry name" value="MFS"/>
</dbReference>
<dbReference type="Pfam" id="PF07690">
    <property type="entry name" value="MFS_1"/>
    <property type="match status" value="1"/>
</dbReference>
<comment type="caution">
    <text evidence="9">The sequence shown here is derived from an EMBL/GenBank/DDBJ whole genome shotgun (WGS) entry which is preliminary data.</text>
</comment>
<evidence type="ECO:0000256" key="6">
    <source>
        <dbReference type="SAM" id="Phobius"/>
    </source>
</evidence>
<reference evidence="9" key="2">
    <citation type="journal article" date="2023" name="IMA Fungus">
        <title>Comparative genomic study of the Penicillium genus elucidates a diverse pangenome and 15 lateral gene transfer events.</title>
        <authorList>
            <person name="Petersen C."/>
            <person name="Sorensen T."/>
            <person name="Nielsen M.R."/>
            <person name="Sondergaard T.E."/>
            <person name="Sorensen J.L."/>
            <person name="Fitzpatrick D.A."/>
            <person name="Frisvad J.C."/>
            <person name="Nielsen K.L."/>
        </authorList>
    </citation>
    <scope>NUCLEOTIDE SEQUENCE</scope>
    <source>
        <strain evidence="9">IBT 16125</strain>
    </source>
</reference>
<keyword evidence="3 6" id="KW-0812">Transmembrane</keyword>
<dbReference type="InterPro" id="IPR001810">
    <property type="entry name" value="F-box_dom"/>
</dbReference>
<evidence type="ECO:0008006" key="11">
    <source>
        <dbReference type="Google" id="ProtNLM"/>
    </source>
</evidence>
<keyword evidence="2" id="KW-0813">Transport</keyword>
<evidence type="ECO:0000256" key="1">
    <source>
        <dbReference type="ARBA" id="ARBA00004141"/>
    </source>
</evidence>
<dbReference type="PROSITE" id="PS50850">
    <property type="entry name" value="MFS"/>
    <property type="match status" value="1"/>
</dbReference>
<organism evidence="9 10">
    <name type="scientific">Penicillium daleae</name>
    <dbReference type="NCBI Taxonomy" id="63821"/>
    <lineage>
        <taxon>Eukaryota</taxon>
        <taxon>Fungi</taxon>
        <taxon>Dikarya</taxon>
        <taxon>Ascomycota</taxon>
        <taxon>Pezizomycotina</taxon>
        <taxon>Eurotiomycetes</taxon>
        <taxon>Eurotiomycetidae</taxon>
        <taxon>Eurotiales</taxon>
        <taxon>Aspergillaceae</taxon>
        <taxon>Penicillium</taxon>
    </lineage>
</organism>
<accession>A0AAD6C9M4</accession>
<feature type="transmembrane region" description="Helical" evidence="6">
    <location>
        <begin position="150"/>
        <end position="169"/>
    </location>
</feature>
<name>A0AAD6C9M4_9EURO</name>
<dbReference type="InterPro" id="IPR050930">
    <property type="entry name" value="MFS_Vesicular_Transporter"/>
</dbReference>
<feature type="transmembrane region" description="Helical" evidence="6">
    <location>
        <begin position="423"/>
        <end position="442"/>
    </location>
</feature>
<feature type="transmembrane region" description="Helical" evidence="6">
    <location>
        <begin position="117"/>
        <end position="138"/>
    </location>
</feature>
<feature type="transmembrane region" description="Helical" evidence="6">
    <location>
        <begin position="374"/>
        <end position="396"/>
    </location>
</feature>
<feature type="transmembrane region" description="Helical" evidence="6">
    <location>
        <begin position="176"/>
        <end position="199"/>
    </location>
</feature>
<dbReference type="Proteomes" id="UP001213681">
    <property type="component" value="Unassembled WGS sequence"/>
</dbReference>
<proteinExistence type="predicted"/>
<evidence type="ECO:0000259" key="7">
    <source>
        <dbReference type="PROSITE" id="PS50181"/>
    </source>
</evidence>
<protein>
    <recommendedName>
        <fullName evidence="11">Major facilitator superfamily (MFS) profile domain-containing protein</fullName>
    </recommendedName>
</protein>
<gene>
    <name evidence="9" type="ORF">N7458_003946</name>
</gene>
<dbReference type="SUPFAM" id="SSF103473">
    <property type="entry name" value="MFS general substrate transporter"/>
    <property type="match status" value="1"/>
</dbReference>
<dbReference type="InterPro" id="IPR036259">
    <property type="entry name" value="MFS_trans_sf"/>
</dbReference>
<evidence type="ECO:0000313" key="10">
    <source>
        <dbReference type="Proteomes" id="UP001213681"/>
    </source>
</evidence>
<dbReference type="GO" id="GO:0022857">
    <property type="term" value="F:transmembrane transporter activity"/>
    <property type="evidence" value="ECO:0007669"/>
    <property type="project" value="InterPro"/>
</dbReference>
<dbReference type="AlphaFoldDB" id="A0AAD6C9M4"/>
<dbReference type="EMBL" id="JAPVEA010000004">
    <property type="protein sequence ID" value="KAJ5455682.1"/>
    <property type="molecule type" value="Genomic_DNA"/>
</dbReference>
<feature type="domain" description="F-box" evidence="7">
    <location>
        <begin position="648"/>
        <end position="694"/>
    </location>
</feature>
<feature type="transmembrane region" description="Helical" evidence="6">
    <location>
        <begin position="20"/>
        <end position="47"/>
    </location>
</feature>
<dbReference type="CDD" id="cd17325">
    <property type="entry name" value="MFS_MdtG_SLC18_like"/>
    <property type="match status" value="1"/>
</dbReference>
<dbReference type="PROSITE" id="PS50181">
    <property type="entry name" value="FBOX"/>
    <property type="match status" value="1"/>
</dbReference>
<evidence type="ECO:0000256" key="3">
    <source>
        <dbReference type="ARBA" id="ARBA00022692"/>
    </source>
</evidence>
<comment type="subcellular location">
    <subcellularLocation>
        <location evidence="1">Membrane</location>
        <topology evidence="1">Multi-pass membrane protein</topology>
    </subcellularLocation>
</comment>
<evidence type="ECO:0000256" key="2">
    <source>
        <dbReference type="ARBA" id="ARBA00022448"/>
    </source>
</evidence>
<keyword evidence="10" id="KW-1185">Reference proteome</keyword>
<dbReference type="Gene3D" id="1.20.1280.50">
    <property type="match status" value="1"/>
</dbReference>
<dbReference type="SUPFAM" id="SSF81383">
    <property type="entry name" value="F-box domain"/>
    <property type="match status" value="1"/>
</dbReference>
<evidence type="ECO:0000259" key="8">
    <source>
        <dbReference type="PROSITE" id="PS50850"/>
    </source>
</evidence>
<reference evidence="9" key="1">
    <citation type="submission" date="2022-12" db="EMBL/GenBank/DDBJ databases">
        <authorList>
            <person name="Petersen C."/>
        </authorList>
    </citation>
    <scope>NUCLEOTIDE SEQUENCE</scope>
    <source>
        <strain evidence="9">IBT 16125</strain>
    </source>
</reference>
<feature type="transmembrane region" description="Helical" evidence="6">
    <location>
        <begin position="454"/>
        <end position="475"/>
    </location>
</feature>
<dbReference type="InterPro" id="IPR036047">
    <property type="entry name" value="F-box-like_dom_sf"/>
</dbReference>
<dbReference type="PANTHER" id="PTHR23506">
    <property type="entry name" value="GH10249P"/>
    <property type="match status" value="1"/>
</dbReference>
<feature type="transmembrane region" description="Helical" evidence="6">
    <location>
        <begin position="91"/>
        <end position="110"/>
    </location>
</feature>
<keyword evidence="4 6" id="KW-1133">Transmembrane helix</keyword>
<sequence>MEAVKHVPWLYNFRSSEGFIVIVVSIAIFTDVFIYGMIVPIVPIALVKRAGAREEEAQSWVSILLAVYGATLLVGSPLFGYFADHCRLRKLPFIVGLIALGASTGLFVVARSLPVLIIARGLQGFSGAAVWVVGLAIIADNVPPDRVAEAMGHTSIALTWGALLGPTIGGVMYEKLGYYGTFAIPAGLIMVDVVLRFAMIEESGAIQPDKAGLDATIEGYQRHMYGTFVRQEDEYSGYFSSGEDTASEQGLLLIRASNPCFDHPRLVYEKRATIFDLLRTPRLPLALIATVVMAVIFSALETTLPLFVMDTFKWSSSGAGLIFTITAIPSFAGVYVGKLIGRSGARIPGLFAFTIAAISWISMRFVKNNTAADITLLIILLLAQGVSIVFVEIIAMTEVSQVVDDYEADFPGAFGDKTPVAQAYALFNMAFAGGQLLGPILAGGTRVWAGWNTMTLVIGLVCGCTAIPVGLFSGAPLRHAEDNRDDEAVNLSSIVMRGYDGKFYATGHLPHDKFDNPEPDSFEIFTPYKGTTLFSMPLHHSCSELLAKFLDYSVGTTPSSYLGVLFRALRSFHDEASKVYRGKIKYGRITKQQGQFWYPTISTKSFAYDPFFTSPELLNYYQNLPEIEQVPEEDNDCKVCYIKATLETDPFSKLPPELLMMILIHLPVQSIRNLRHASVAITRLRLPGSFWKEKLKRDMPWLWDFPYQEAEQTSRNLNWRKIFNDIYIGSQGNGRSPFLSLANRHRVWRICEQIAPRYADFQAEREMVEARG</sequence>
<evidence type="ECO:0000256" key="4">
    <source>
        <dbReference type="ARBA" id="ARBA00022989"/>
    </source>
</evidence>
<feature type="transmembrane region" description="Helical" evidence="6">
    <location>
        <begin position="319"/>
        <end position="337"/>
    </location>
</feature>
<keyword evidence="5 6" id="KW-0472">Membrane</keyword>
<dbReference type="GeneID" id="81597571"/>
<evidence type="ECO:0000256" key="5">
    <source>
        <dbReference type="ARBA" id="ARBA00023136"/>
    </source>
</evidence>
<feature type="transmembrane region" description="Helical" evidence="6">
    <location>
        <begin position="343"/>
        <end position="362"/>
    </location>
</feature>
<dbReference type="PANTHER" id="PTHR23506:SF23">
    <property type="entry name" value="GH10249P"/>
    <property type="match status" value="1"/>
</dbReference>
<feature type="domain" description="Major facilitator superfamily (MFS) profile" evidence="8">
    <location>
        <begin position="20"/>
        <end position="477"/>
    </location>
</feature>
<dbReference type="InterPro" id="IPR020846">
    <property type="entry name" value="MFS_dom"/>
</dbReference>
<dbReference type="RefSeq" id="XP_056768055.1">
    <property type="nucleotide sequence ID" value="XM_056907328.1"/>
</dbReference>
<feature type="transmembrane region" description="Helical" evidence="6">
    <location>
        <begin position="59"/>
        <end position="79"/>
    </location>
</feature>